<dbReference type="InterPro" id="IPR042099">
    <property type="entry name" value="ANL_N_sf"/>
</dbReference>
<comment type="function">
    <text evidence="3">Acyl-CoA synthases catalyze the initial reaction in fatty acid metabolism, by forming a thioester with CoA. Has some preference toward medium-chain substrates. Plays a role in adipocyte differentiation.</text>
</comment>
<accession>A0A9N9XVI1</accession>
<feature type="domain" description="AMP-dependent synthetase/ligase" evidence="8">
    <location>
        <begin position="68"/>
        <end position="455"/>
    </location>
</feature>
<dbReference type="AlphaFoldDB" id="A0A9N9XVI1"/>
<evidence type="ECO:0000256" key="2">
    <source>
        <dbReference type="ARBA" id="ARBA00022598"/>
    </source>
</evidence>
<evidence type="ECO:0000259" key="9">
    <source>
        <dbReference type="Pfam" id="PF13193"/>
    </source>
</evidence>
<evidence type="ECO:0000256" key="6">
    <source>
        <dbReference type="ARBA" id="ARBA00047319"/>
    </source>
</evidence>
<comment type="catalytic activity">
    <reaction evidence="7">
        <text>a medium-chain fatty acid + ATP + CoA = a medium-chain fatty acyl-CoA + AMP + diphosphate</text>
        <dbReference type="Rhea" id="RHEA:48340"/>
        <dbReference type="ChEBI" id="CHEBI:30616"/>
        <dbReference type="ChEBI" id="CHEBI:33019"/>
        <dbReference type="ChEBI" id="CHEBI:57287"/>
        <dbReference type="ChEBI" id="CHEBI:59558"/>
        <dbReference type="ChEBI" id="CHEBI:90546"/>
        <dbReference type="ChEBI" id="CHEBI:456215"/>
        <dbReference type="EC" id="6.2.1.2"/>
    </reaction>
</comment>
<keyword evidence="11" id="KW-1185">Reference proteome</keyword>
<keyword evidence="2" id="KW-0436">Ligase</keyword>
<dbReference type="InterPro" id="IPR045851">
    <property type="entry name" value="AMP-bd_C_sf"/>
</dbReference>
<evidence type="ECO:0000313" key="10">
    <source>
        <dbReference type="EMBL" id="CAG9863659.1"/>
    </source>
</evidence>
<dbReference type="GO" id="GO:0006631">
    <property type="term" value="P:fatty acid metabolic process"/>
    <property type="evidence" value="ECO:0007669"/>
    <property type="project" value="TreeGrafter"/>
</dbReference>
<protein>
    <recommendedName>
        <fullName evidence="5">Medium-chain acyl-CoA ligase ACSF2, mitochondrial</fullName>
        <ecNumber evidence="4">6.2.1.2</ecNumber>
    </recommendedName>
</protein>
<proteinExistence type="inferred from homology"/>
<comment type="similarity">
    <text evidence="1">Belongs to the ATP-dependent AMP-binding enzyme family.</text>
</comment>
<comment type="catalytic activity">
    <reaction evidence="6">
        <text>octanoate + ATP + CoA = octanoyl-CoA + AMP + diphosphate</text>
        <dbReference type="Rhea" id="RHEA:33631"/>
        <dbReference type="ChEBI" id="CHEBI:25646"/>
        <dbReference type="ChEBI" id="CHEBI:30616"/>
        <dbReference type="ChEBI" id="CHEBI:33019"/>
        <dbReference type="ChEBI" id="CHEBI:57287"/>
        <dbReference type="ChEBI" id="CHEBI:57386"/>
        <dbReference type="ChEBI" id="CHEBI:456215"/>
    </reaction>
</comment>
<dbReference type="PROSITE" id="PS00455">
    <property type="entry name" value="AMP_BINDING"/>
    <property type="match status" value="2"/>
</dbReference>
<evidence type="ECO:0000256" key="3">
    <source>
        <dbReference type="ARBA" id="ARBA00037247"/>
    </source>
</evidence>
<evidence type="ECO:0000259" key="8">
    <source>
        <dbReference type="Pfam" id="PF00501"/>
    </source>
</evidence>
<feature type="domain" description="AMP-binding enzyme C-terminal" evidence="9">
    <location>
        <begin position="506"/>
        <end position="581"/>
    </location>
</feature>
<dbReference type="PANTHER" id="PTHR43201:SF5">
    <property type="entry name" value="MEDIUM-CHAIN ACYL-COA LIGASE ACSF2, MITOCHONDRIAL"/>
    <property type="match status" value="1"/>
</dbReference>
<name>A0A9N9XVI1_PHYSR</name>
<dbReference type="EMBL" id="OU900100">
    <property type="protein sequence ID" value="CAG9863659.1"/>
    <property type="molecule type" value="Genomic_DNA"/>
</dbReference>
<dbReference type="FunFam" id="3.30.300.30:FF:000008">
    <property type="entry name" value="2,3-dihydroxybenzoate-AMP ligase"/>
    <property type="match status" value="2"/>
</dbReference>
<dbReference type="Pfam" id="PF13193">
    <property type="entry name" value="AMP-binding_C"/>
    <property type="match status" value="2"/>
</dbReference>
<dbReference type="Pfam" id="PF00501">
    <property type="entry name" value="AMP-binding"/>
    <property type="match status" value="2"/>
</dbReference>
<dbReference type="InterPro" id="IPR020845">
    <property type="entry name" value="AMP-binding_CS"/>
</dbReference>
<sequence>MSHIIDIMLGSKEAFERIRRWILKHLIRQEEEEKEKGCRRLSTKQSYYHRTSDIAFRPWTLGQLAEFAAQHYGDRWAVISRHQNKRINFHDALEEADRLAAGLGALGVRKGDRVGLWAPNLIEWYVSYVACARGGYVAVLMNPYYGSHEAERMIKKADMRTLICGDVFKKQNYYDLLRDICPELEKCNPEDISSSKIPCLKNVVMITEDNKKGTFKYSDILNLADENSIKSIKQSQDSIDMDDPCNIQFTSGTTGDPKAPVQSHFAVVNNGYFIGIGMELQKDYHKICLPNPFFHVYGTVVAISSAINHGNTIVLPSDVYDPEENLTAIAEEKCSVIFGTPTMHMDLINEQLKRNEDVNLDIAVSGGALCSPKLFSDMQSVLKAKKVKSVYGMTEMTAGLFISTEKDTTQQSLNTVGKLMEHMEAKVVNEKGEVVPFGEPGELYSRGFSTMLGYYKDEEKTREIIDSNGWVHTGDQFVLTPDGYGKIVGRIKDMIIRGGENIYPKEIEEYLATHPDILAVYVIGVPHERLGEEVCACIKTRNGLRLSVEEIRNYCKGKLSNFTIPTVVEMMESFPTTTSGKIQKHKLVDVNLCQALQQRELNYCIQITDMACIIALDIYRNYSIYDLLKKIVPEIDESKDGRIISNNLPFLKYIIIISDVSYKGTLKYKTVKSTGNAISKEVLKTIRNKIHHQDLVTILFTSGTTGNPKIVGLTHYQLYNNCNITHHRLGNQGKQHTLCFYLPLFHLFGILITMLVVRCSGTIVLPSYYYNPEANLLAISEEKCSFVPGPPVMFSDLIRVQKIKNLPLCIDLALTGSAPCSDQTTNGVLEVLNVRNFVAGYGSSEALVVMLGWIRRGDEGNCDLLGDVLDHVELKISDGNDKIVPLGTVGNLSIKGYSVISNYLYTESSIKEVDEEGWYKSGDAFCMDENKQFRIAGRLKELINRGGEKIGPSEVEKILETHPDIEEVAVIGTYHERLGEEVCACIRTKLDSLITLEDIKTFCKGKLAYYKIPSRMQIVESFPKTPLGKVQRGKLLEIFNQKYLNE</sequence>
<feature type="domain" description="AMP-binding enzyme C-terminal" evidence="9">
    <location>
        <begin position="954"/>
        <end position="1029"/>
    </location>
</feature>
<organism evidence="10 11">
    <name type="scientific">Phyllotreta striolata</name>
    <name type="common">Striped flea beetle</name>
    <name type="synonym">Crioceris striolata</name>
    <dbReference type="NCBI Taxonomy" id="444603"/>
    <lineage>
        <taxon>Eukaryota</taxon>
        <taxon>Metazoa</taxon>
        <taxon>Ecdysozoa</taxon>
        <taxon>Arthropoda</taxon>
        <taxon>Hexapoda</taxon>
        <taxon>Insecta</taxon>
        <taxon>Pterygota</taxon>
        <taxon>Neoptera</taxon>
        <taxon>Endopterygota</taxon>
        <taxon>Coleoptera</taxon>
        <taxon>Polyphaga</taxon>
        <taxon>Cucujiformia</taxon>
        <taxon>Chrysomeloidea</taxon>
        <taxon>Chrysomelidae</taxon>
        <taxon>Galerucinae</taxon>
        <taxon>Alticini</taxon>
        <taxon>Phyllotreta</taxon>
    </lineage>
</organism>
<dbReference type="EC" id="6.2.1.2" evidence="4"/>
<dbReference type="OrthoDB" id="10253115at2759"/>
<evidence type="ECO:0000256" key="5">
    <source>
        <dbReference type="ARBA" id="ARBA00039638"/>
    </source>
</evidence>
<dbReference type="FunFam" id="3.40.50.12780:FF:000003">
    <property type="entry name" value="Long-chain-fatty-acid--CoA ligase FadD"/>
    <property type="match status" value="1"/>
</dbReference>
<dbReference type="InterPro" id="IPR000873">
    <property type="entry name" value="AMP-dep_synth/lig_dom"/>
</dbReference>
<feature type="domain" description="AMP-dependent synthetase/ligase" evidence="8">
    <location>
        <begin position="584"/>
        <end position="904"/>
    </location>
</feature>
<dbReference type="InterPro" id="IPR025110">
    <property type="entry name" value="AMP-bd_C"/>
</dbReference>
<dbReference type="PANTHER" id="PTHR43201">
    <property type="entry name" value="ACYL-COA SYNTHETASE"/>
    <property type="match status" value="1"/>
</dbReference>
<evidence type="ECO:0000256" key="1">
    <source>
        <dbReference type="ARBA" id="ARBA00006432"/>
    </source>
</evidence>
<dbReference type="Gene3D" id="3.40.50.12780">
    <property type="entry name" value="N-terminal domain of ligase-like"/>
    <property type="match status" value="2"/>
</dbReference>
<evidence type="ECO:0000313" key="11">
    <source>
        <dbReference type="Proteomes" id="UP001153712"/>
    </source>
</evidence>
<dbReference type="GO" id="GO:0031956">
    <property type="term" value="F:medium-chain fatty acid-CoA ligase activity"/>
    <property type="evidence" value="ECO:0007669"/>
    <property type="project" value="UniProtKB-EC"/>
</dbReference>
<dbReference type="Gene3D" id="3.30.300.30">
    <property type="match status" value="2"/>
</dbReference>
<evidence type="ECO:0000256" key="4">
    <source>
        <dbReference type="ARBA" id="ARBA00039009"/>
    </source>
</evidence>
<reference evidence="10" key="1">
    <citation type="submission" date="2022-01" db="EMBL/GenBank/DDBJ databases">
        <authorList>
            <person name="King R."/>
        </authorList>
    </citation>
    <scope>NUCLEOTIDE SEQUENCE</scope>
</reference>
<evidence type="ECO:0000256" key="7">
    <source>
        <dbReference type="ARBA" id="ARBA00048277"/>
    </source>
</evidence>
<dbReference type="SUPFAM" id="SSF56801">
    <property type="entry name" value="Acetyl-CoA synthetase-like"/>
    <property type="match status" value="2"/>
</dbReference>
<dbReference type="Proteomes" id="UP001153712">
    <property type="component" value="Chromosome 7"/>
</dbReference>
<gene>
    <name evidence="10" type="ORF">PHYEVI_LOCUS9945</name>
</gene>